<name>A0AA88DIJ6_FICCA</name>
<evidence type="ECO:0000313" key="4">
    <source>
        <dbReference type="Proteomes" id="UP001187192"/>
    </source>
</evidence>
<accession>A0AA88DIJ6</accession>
<feature type="coiled-coil region" evidence="1">
    <location>
        <begin position="76"/>
        <end position="131"/>
    </location>
</feature>
<feature type="compositionally biased region" description="Basic and acidic residues" evidence="2">
    <location>
        <begin position="453"/>
        <end position="471"/>
    </location>
</feature>
<organism evidence="3 4">
    <name type="scientific">Ficus carica</name>
    <name type="common">Common fig</name>
    <dbReference type="NCBI Taxonomy" id="3494"/>
    <lineage>
        <taxon>Eukaryota</taxon>
        <taxon>Viridiplantae</taxon>
        <taxon>Streptophyta</taxon>
        <taxon>Embryophyta</taxon>
        <taxon>Tracheophyta</taxon>
        <taxon>Spermatophyta</taxon>
        <taxon>Magnoliopsida</taxon>
        <taxon>eudicotyledons</taxon>
        <taxon>Gunneridae</taxon>
        <taxon>Pentapetalae</taxon>
        <taxon>rosids</taxon>
        <taxon>fabids</taxon>
        <taxon>Rosales</taxon>
        <taxon>Moraceae</taxon>
        <taxon>Ficeae</taxon>
        <taxon>Ficus</taxon>
    </lineage>
</organism>
<protein>
    <submittedName>
        <fullName evidence="3">Uncharacterized protein</fullName>
    </submittedName>
</protein>
<dbReference type="PANTHER" id="PTHR34778">
    <property type="entry name" value="OS02G0580700 PROTEIN"/>
    <property type="match status" value="1"/>
</dbReference>
<feature type="region of interest" description="Disordered" evidence="2">
    <location>
        <begin position="453"/>
        <end position="482"/>
    </location>
</feature>
<proteinExistence type="predicted"/>
<evidence type="ECO:0000313" key="3">
    <source>
        <dbReference type="EMBL" id="GMN45759.1"/>
    </source>
</evidence>
<feature type="compositionally biased region" description="Polar residues" evidence="2">
    <location>
        <begin position="515"/>
        <end position="530"/>
    </location>
</feature>
<dbReference type="PANTHER" id="PTHR34778:SF2">
    <property type="entry name" value="OS02G0580700 PROTEIN"/>
    <property type="match status" value="1"/>
</dbReference>
<feature type="region of interest" description="Disordered" evidence="2">
    <location>
        <begin position="416"/>
        <end position="441"/>
    </location>
</feature>
<feature type="compositionally biased region" description="Polar residues" evidence="2">
    <location>
        <begin position="173"/>
        <end position="192"/>
    </location>
</feature>
<evidence type="ECO:0000256" key="1">
    <source>
        <dbReference type="SAM" id="Coils"/>
    </source>
</evidence>
<reference evidence="3" key="1">
    <citation type="submission" date="2023-07" db="EMBL/GenBank/DDBJ databases">
        <title>draft genome sequence of fig (Ficus carica).</title>
        <authorList>
            <person name="Takahashi T."/>
            <person name="Nishimura K."/>
        </authorList>
    </citation>
    <scope>NUCLEOTIDE SEQUENCE</scope>
</reference>
<dbReference type="AlphaFoldDB" id="A0AA88DIJ6"/>
<feature type="region of interest" description="Disordered" evidence="2">
    <location>
        <begin position="163"/>
        <end position="192"/>
    </location>
</feature>
<evidence type="ECO:0000256" key="2">
    <source>
        <dbReference type="SAM" id="MobiDB-lite"/>
    </source>
</evidence>
<dbReference type="Proteomes" id="UP001187192">
    <property type="component" value="Unassembled WGS sequence"/>
</dbReference>
<comment type="caution">
    <text evidence="3">The sequence shown here is derived from an EMBL/GenBank/DDBJ whole genome shotgun (WGS) entry which is preliminary data.</text>
</comment>
<dbReference type="EMBL" id="BTGU01000021">
    <property type="protein sequence ID" value="GMN45759.1"/>
    <property type="molecule type" value="Genomic_DNA"/>
</dbReference>
<keyword evidence="1" id="KW-0175">Coiled coil</keyword>
<sequence length="552" mass="61516">MHSATCPKCGPSVPTGKLTALKRAYADIILNTAKEAAARILASERKALRFQRELFSTREEALQMLLRLKQMLDSKVNEVETASLSQQRKIEELEAQLQEAEDIVRDLRGDLSEVQAQLEKARNNKAQALNEQNVGDITARENEPSAKNDQTQALHEQNFGGEVSAHENGLDSPKSTLSERSSQLEPSTNLDRTRNSILNGKFEGSRCYGANGTHMDHCSNLTSAFASLMKMNRKEPELYRNGCTQRIRAFERNSLDGNLSISEQVDDAKNGTFIGREDGSERTHGKNTSKTLNDALQEKVSQTDSSHVLDVAFKSFRRKRTRVVRHNRNRTSYDMNLPDRPAIKLLPEVPSLSYSSMSPHTIDKENQLENCSKKTTDEVFKDPVSPPSPKLPLARIEMSTQSGSANATESHAEILKPCSLQKATNDDKVSPDKSDLTKQESLLTEVEIPACKTDVKKDNESESRFDAKVSDTDNGVASPPASNRFLKYTFCRKRKREPLSSPEDNSILKRKMAEKQNSSLEPQNSSLLTESSRDSRRLAQVARQVGKSSSCS</sequence>
<feature type="region of interest" description="Disordered" evidence="2">
    <location>
        <begin position="496"/>
        <end position="552"/>
    </location>
</feature>
<gene>
    <name evidence="3" type="ORF">TIFTF001_014957</name>
</gene>
<feature type="compositionally biased region" description="Basic and acidic residues" evidence="2">
    <location>
        <begin position="424"/>
        <end position="438"/>
    </location>
</feature>
<keyword evidence="4" id="KW-1185">Reference proteome</keyword>